<dbReference type="PROSITE" id="PS51674">
    <property type="entry name" value="4FE4S_WBL"/>
    <property type="match status" value="1"/>
</dbReference>
<comment type="cofactor">
    <cofactor evidence="11">
        <name>[4Fe-4S] cluster</name>
        <dbReference type="ChEBI" id="CHEBI:49883"/>
    </cofactor>
    <text evidence="11">Binds 1 [4Fe-4S] cluster per subunit. Following nitrosylation of the [4Fe-4S] cluster binds 1 [4Fe-8(NO)] cluster per subunit.</text>
</comment>
<gene>
    <name evidence="11" type="primary">whiB</name>
    <name evidence="13" type="ORF">BVL65_03365</name>
    <name evidence="14" type="ORF">CJ213_01910</name>
</gene>
<keyword evidence="3 11" id="KW-0004">4Fe-4S</keyword>
<dbReference type="EMBL" id="CP019058">
    <property type="protein sequence ID" value="APW18620.1"/>
    <property type="molecule type" value="Genomic_DNA"/>
</dbReference>
<dbReference type="Proteomes" id="UP000235293">
    <property type="component" value="Unassembled WGS sequence"/>
</dbReference>
<evidence type="ECO:0000313" key="13">
    <source>
        <dbReference type="EMBL" id="APW18620.1"/>
    </source>
</evidence>
<dbReference type="InterPro" id="IPR003482">
    <property type="entry name" value="Whib"/>
</dbReference>
<evidence type="ECO:0000313" key="16">
    <source>
        <dbReference type="Proteomes" id="UP000235293"/>
    </source>
</evidence>
<evidence type="ECO:0000259" key="12">
    <source>
        <dbReference type="PROSITE" id="PS51674"/>
    </source>
</evidence>
<evidence type="ECO:0000313" key="15">
    <source>
        <dbReference type="Proteomes" id="UP000186260"/>
    </source>
</evidence>
<dbReference type="PANTHER" id="PTHR38839:SF6">
    <property type="entry name" value="TRANSCRIPTIONAL REGULATOR WHIB1"/>
    <property type="match status" value="1"/>
</dbReference>
<dbReference type="GO" id="GO:0045454">
    <property type="term" value="P:cell redox homeostasis"/>
    <property type="evidence" value="ECO:0007669"/>
    <property type="project" value="TreeGrafter"/>
</dbReference>
<keyword evidence="9 11" id="KW-1015">Disulfide bond</keyword>
<organism evidence="14 16">
    <name type="scientific">Gardnerella swidsinskii</name>
    <dbReference type="NCBI Taxonomy" id="2792979"/>
    <lineage>
        <taxon>Bacteria</taxon>
        <taxon>Bacillati</taxon>
        <taxon>Actinomycetota</taxon>
        <taxon>Actinomycetes</taxon>
        <taxon>Bifidobacteriales</taxon>
        <taxon>Bifidobacteriaceae</taxon>
        <taxon>Gardnerella</taxon>
    </lineage>
</organism>
<keyword evidence="5 11" id="KW-0408">Iron</keyword>
<evidence type="ECO:0000256" key="11">
    <source>
        <dbReference type="HAMAP-Rule" id="MF_01479"/>
    </source>
</evidence>
<proteinExistence type="inferred from homology"/>
<dbReference type="GO" id="GO:0005737">
    <property type="term" value="C:cytoplasm"/>
    <property type="evidence" value="ECO:0007669"/>
    <property type="project" value="UniProtKB-SubCell"/>
</dbReference>
<evidence type="ECO:0000256" key="8">
    <source>
        <dbReference type="ARBA" id="ARBA00023125"/>
    </source>
</evidence>
<feature type="binding site" evidence="11">
    <location>
        <position position="44"/>
    </location>
    <ligand>
        <name>[4Fe-4S] cluster</name>
        <dbReference type="ChEBI" id="CHEBI:49883"/>
    </ligand>
</feature>
<dbReference type="Pfam" id="PF02467">
    <property type="entry name" value="Whib"/>
    <property type="match status" value="1"/>
</dbReference>
<accession>A0A9X7FEX4</accession>
<dbReference type="GO" id="GO:0051539">
    <property type="term" value="F:4 iron, 4 sulfur cluster binding"/>
    <property type="evidence" value="ECO:0007669"/>
    <property type="project" value="UniProtKB-UniRule"/>
</dbReference>
<evidence type="ECO:0000256" key="2">
    <source>
        <dbReference type="ARBA" id="ARBA00006597"/>
    </source>
</evidence>
<dbReference type="AlphaFoldDB" id="A0A9X7FEX4"/>
<evidence type="ECO:0000256" key="10">
    <source>
        <dbReference type="ARBA" id="ARBA00023163"/>
    </source>
</evidence>
<keyword evidence="15" id="KW-1185">Reference proteome</keyword>
<keyword evidence="4 11" id="KW-0479">Metal-binding</keyword>
<evidence type="ECO:0000256" key="5">
    <source>
        <dbReference type="ARBA" id="ARBA00023004"/>
    </source>
</evidence>
<comment type="similarity">
    <text evidence="2 11">Belongs to the WhiB family.</text>
</comment>
<keyword evidence="10 11" id="KW-0804">Transcription</keyword>
<comment type="PTM">
    <text evidence="11">The Fe-S cluster can be nitrosylated by nitric oxide (NO).</text>
</comment>
<dbReference type="RefSeq" id="WP_004110789.1">
    <property type="nucleotide sequence ID" value="NZ_CP019058.1"/>
</dbReference>
<comment type="subcellular location">
    <subcellularLocation>
        <location evidence="1 11">Cytoplasm</location>
    </subcellularLocation>
</comment>
<evidence type="ECO:0000256" key="3">
    <source>
        <dbReference type="ARBA" id="ARBA00022485"/>
    </source>
</evidence>
<evidence type="ECO:0000256" key="9">
    <source>
        <dbReference type="ARBA" id="ARBA00023157"/>
    </source>
</evidence>
<reference evidence="15" key="1">
    <citation type="submission" date="2017-01" db="EMBL/GenBank/DDBJ databases">
        <title>Gardnerella vaginalis bacteremia associated with severe acute encephalopathy in a young female patient: Case Report and characterization of the isolate.</title>
        <authorList>
            <person name="Tankovic J."/>
            <person name="Timinskas A."/>
            <person name="Zilnyte M."/>
            <person name="Janulaitiene M."/>
            <person name="Zvirbliene A."/>
            <person name="Pleckaityte M."/>
        </authorList>
    </citation>
    <scope>NUCLEOTIDE SEQUENCE [LARGE SCALE GENOMIC DNA]</scope>
    <source>
        <strain evidence="15">GV37</strain>
    </source>
</reference>
<comment type="function">
    <text evidence="11">Acts as a transcriptional regulator. Probably redox-responsive. The apo- but not holo-form probably binds DNA.</text>
</comment>
<evidence type="ECO:0000256" key="1">
    <source>
        <dbReference type="ARBA" id="ARBA00004496"/>
    </source>
</evidence>
<keyword evidence="8 11" id="KW-0238">DNA-binding</keyword>
<evidence type="ECO:0000256" key="7">
    <source>
        <dbReference type="ARBA" id="ARBA00023015"/>
    </source>
</evidence>
<sequence>MSNSFDWRTTAACSDKDPELFFPLGSAGTAVQQLEEAKAVCRSCDVATECLKCALETNQDYGVWGGLSEDERRTLKRRAMRARKNQDASL</sequence>
<evidence type="ECO:0000256" key="4">
    <source>
        <dbReference type="ARBA" id="ARBA00022723"/>
    </source>
</evidence>
<evidence type="ECO:0000313" key="14">
    <source>
        <dbReference type="EMBL" id="PMC54912.1"/>
    </source>
</evidence>
<dbReference type="GO" id="GO:0046872">
    <property type="term" value="F:metal ion binding"/>
    <property type="evidence" value="ECO:0007669"/>
    <property type="project" value="UniProtKB-KW"/>
</dbReference>
<feature type="binding site" evidence="11">
    <location>
        <position position="50"/>
    </location>
    <ligand>
        <name>[4Fe-4S] cluster</name>
        <dbReference type="ChEBI" id="CHEBI:49883"/>
    </ligand>
</feature>
<reference evidence="13" key="2">
    <citation type="submission" date="2017-01" db="EMBL/GenBank/DDBJ databases">
        <authorList>
            <person name="Timinskas A."/>
        </authorList>
    </citation>
    <scope>NUCLEOTIDE SEQUENCE</scope>
    <source>
        <strain evidence="13">GV37</strain>
    </source>
</reference>
<dbReference type="InterPro" id="IPR034768">
    <property type="entry name" value="4FE4S_WBL"/>
</dbReference>
<reference evidence="14 16" key="3">
    <citation type="submission" date="2017-09" db="EMBL/GenBank/DDBJ databases">
        <title>Bacterial strain isolated from the female urinary microbiota.</title>
        <authorList>
            <person name="Thomas-White K."/>
            <person name="Kumar N."/>
            <person name="Forster S."/>
            <person name="Putonti C."/>
            <person name="Lawley T."/>
            <person name="Wolfe A.J."/>
        </authorList>
    </citation>
    <scope>NUCLEOTIDE SEQUENCE [LARGE SCALE GENOMIC DNA]</scope>
    <source>
        <strain evidence="14 16">UMB0411</strain>
    </source>
</reference>
<dbReference type="GO" id="GO:0045892">
    <property type="term" value="P:negative regulation of DNA-templated transcription"/>
    <property type="evidence" value="ECO:0007669"/>
    <property type="project" value="TreeGrafter"/>
</dbReference>
<name>A0A9X7FEX4_9BIFI</name>
<feature type="binding site" evidence="11">
    <location>
        <position position="13"/>
    </location>
    <ligand>
        <name>[4Fe-4S] cluster</name>
        <dbReference type="ChEBI" id="CHEBI:49883"/>
    </ligand>
</feature>
<dbReference type="GO" id="GO:0003677">
    <property type="term" value="F:DNA binding"/>
    <property type="evidence" value="ECO:0007669"/>
    <property type="project" value="UniProtKB-UniRule"/>
</dbReference>
<dbReference type="HAMAP" id="MF_01479">
    <property type="entry name" value="WhiB"/>
    <property type="match status" value="1"/>
</dbReference>
<keyword evidence="11" id="KW-0963">Cytoplasm</keyword>
<feature type="binding site" evidence="11">
    <location>
        <position position="41"/>
    </location>
    <ligand>
        <name>[4Fe-4S] cluster</name>
        <dbReference type="ChEBI" id="CHEBI:49883"/>
    </ligand>
</feature>
<keyword evidence="7 11" id="KW-0805">Transcription regulation</keyword>
<dbReference type="GO" id="GO:0047134">
    <property type="term" value="F:protein-disulfide reductase [NAD(P)H] activity"/>
    <property type="evidence" value="ECO:0007669"/>
    <property type="project" value="TreeGrafter"/>
</dbReference>
<dbReference type="PANTHER" id="PTHR38839">
    <property type="entry name" value="TRANSCRIPTIONAL REGULATOR WHID-RELATED"/>
    <property type="match status" value="1"/>
</dbReference>
<dbReference type="Proteomes" id="UP000186260">
    <property type="component" value="Chromosome"/>
</dbReference>
<evidence type="ECO:0000256" key="6">
    <source>
        <dbReference type="ARBA" id="ARBA00023014"/>
    </source>
</evidence>
<dbReference type="GeneID" id="95682028"/>
<dbReference type="GO" id="GO:0035731">
    <property type="term" value="F:dinitrosyl-iron complex binding"/>
    <property type="evidence" value="ECO:0007669"/>
    <property type="project" value="UniProtKB-UniRule"/>
</dbReference>
<feature type="domain" description="4Fe-4S Wbl-type" evidence="12">
    <location>
        <begin position="12"/>
        <end position="74"/>
    </location>
</feature>
<dbReference type="EMBL" id="PNGY01000001">
    <property type="protein sequence ID" value="PMC54912.1"/>
    <property type="molecule type" value="Genomic_DNA"/>
</dbReference>
<keyword evidence="6 11" id="KW-0411">Iron-sulfur</keyword>
<protein>
    <recommendedName>
        <fullName evidence="11">Transcriptional regulator WhiB</fullName>
    </recommendedName>
</protein>
<reference evidence="13" key="4">
    <citation type="journal article" date="2021" name="Pathogens">
        <title>Discrimination of Gardnerella Species by Combining MALDI-TOF Protein Profile, Chaperonin cpn60 Sequences, and Phenotypic Characteristics.</title>
        <authorList>
            <person name="Bulavaite A."/>
            <person name="Maier T."/>
            <person name="Pleckaityte M."/>
        </authorList>
    </citation>
    <scope>NUCLEOTIDE SEQUENCE</scope>
    <source>
        <strain evidence="13">GV37</strain>
    </source>
</reference>
<comment type="PTM">
    <text evidence="11">Upon Fe-S cluster removal intramolecular disulfide bonds are formed.</text>
</comment>